<feature type="transmembrane region" description="Helical" evidence="9">
    <location>
        <begin position="6"/>
        <end position="32"/>
    </location>
</feature>
<name>A0A9X5C9G7_9FIRM</name>
<dbReference type="InterPro" id="IPR003594">
    <property type="entry name" value="HATPase_dom"/>
</dbReference>
<keyword evidence="9" id="KW-1133">Transmembrane helix</keyword>
<keyword evidence="4" id="KW-0597">Phosphoprotein</keyword>
<dbReference type="Gene3D" id="1.10.287.130">
    <property type="match status" value="1"/>
</dbReference>
<dbReference type="FunFam" id="3.30.565.10:FF:000006">
    <property type="entry name" value="Sensor histidine kinase WalK"/>
    <property type="match status" value="1"/>
</dbReference>
<evidence type="ECO:0000313" key="12">
    <source>
        <dbReference type="EMBL" id="NDO68592.1"/>
    </source>
</evidence>
<evidence type="ECO:0000256" key="2">
    <source>
        <dbReference type="ARBA" id="ARBA00004370"/>
    </source>
</evidence>
<dbReference type="SMART" id="SM00388">
    <property type="entry name" value="HisKA"/>
    <property type="match status" value="1"/>
</dbReference>
<organism evidence="12 13">
    <name type="scientific">Schaedlerella arabinosiphila</name>
    <dbReference type="NCBI Taxonomy" id="2044587"/>
    <lineage>
        <taxon>Bacteria</taxon>
        <taxon>Bacillati</taxon>
        <taxon>Bacillota</taxon>
        <taxon>Clostridia</taxon>
        <taxon>Lachnospirales</taxon>
        <taxon>Lachnospiraceae</taxon>
        <taxon>Schaedlerella</taxon>
    </lineage>
</organism>
<dbReference type="Pfam" id="PF13188">
    <property type="entry name" value="PAS_8"/>
    <property type="match status" value="1"/>
</dbReference>
<dbReference type="InterPro" id="IPR050351">
    <property type="entry name" value="BphY/WalK/GraS-like"/>
</dbReference>
<feature type="domain" description="Histidine kinase" evidence="10">
    <location>
        <begin position="338"/>
        <end position="552"/>
    </location>
</feature>
<sequence>MTKRIFRSICLVALTVFFASVVLFMGVLYEYFSNVEQAQLKMQTTLAAQGVTNEGIDYFHDLKVKNYRISWIDAEGNVIFDSASDTSEMENHLEREEVREALSSGYGESRRYSATLMERSFYSAQKLNDGTILRLSISQNSILTLLLGMTRPICIIFVIALILSIVLAIQVSKKIVKPLNEIDLDNPLSNEGYDELSPFLRRIDSQQKQLRGQKADLLQKENELNTIIGSMNEGMILLNQKGKIISINPAARKLLDADTDCIGSDMLSLCRNLELQEILTKALQGERGENIIRLYGESYQIDADPITSENIVKGAALFFFNVTEKEKAEQIRREFTANVSHELKTPLHSISGYAELLKNDMVKENDKIPFAGKIYDEAGRMIRLVEDIISLSHLDEGAGDMQRENIDLYTLAEKAVQSLEPQADTVCVALELSGVPAPLNGIPQLLYSVIYNLCDNAIKYNHENGKVMVNIQNENGMVVLSVEDTGIGIAPEHQERIFERFYRVDKSHSKAVGGTGLGLSIVKHAAKIHNAKVDVKSHVGKGTTVIVTIQLL</sequence>
<feature type="domain" description="PAS" evidence="11">
    <location>
        <begin position="220"/>
        <end position="255"/>
    </location>
</feature>
<dbReference type="InterPro" id="IPR003661">
    <property type="entry name" value="HisK_dim/P_dom"/>
</dbReference>
<dbReference type="CDD" id="cd00075">
    <property type="entry name" value="HATPase"/>
    <property type="match status" value="1"/>
</dbReference>
<dbReference type="SUPFAM" id="SSF55874">
    <property type="entry name" value="ATPase domain of HSP90 chaperone/DNA topoisomerase II/histidine kinase"/>
    <property type="match status" value="1"/>
</dbReference>
<dbReference type="Pfam" id="PF02518">
    <property type="entry name" value="HATPase_c"/>
    <property type="match status" value="1"/>
</dbReference>
<protein>
    <recommendedName>
        <fullName evidence="3">histidine kinase</fullName>
        <ecNumber evidence="3">2.7.13.3</ecNumber>
    </recommendedName>
</protein>
<comment type="caution">
    <text evidence="12">The sequence shown here is derived from an EMBL/GenBank/DDBJ whole genome shotgun (WGS) entry which is preliminary data.</text>
</comment>
<dbReference type="PROSITE" id="PS50109">
    <property type="entry name" value="HIS_KIN"/>
    <property type="match status" value="1"/>
</dbReference>
<dbReference type="InterPro" id="IPR004358">
    <property type="entry name" value="Sig_transdc_His_kin-like_C"/>
</dbReference>
<dbReference type="SMART" id="SM00091">
    <property type="entry name" value="PAS"/>
    <property type="match status" value="1"/>
</dbReference>
<dbReference type="GO" id="GO:0004721">
    <property type="term" value="F:phosphoprotein phosphatase activity"/>
    <property type="evidence" value="ECO:0007669"/>
    <property type="project" value="TreeGrafter"/>
</dbReference>
<evidence type="ECO:0000313" key="13">
    <source>
        <dbReference type="Proteomes" id="UP000474104"/>
    </source>
</evidence>
<dbReference type="SUPFAM" id="SSF47384">
    <property type="entry name" value="Homodimeric domain of signal transducing histidine kinase"/>
    <property type="match status" value="1"/>
</dbReference>
<dbReference type="PANTHER" id="PTHR45453:SF1">
    <property type="entry name" value="PHOSPHATE REGULON SENSOR PROTEIN PHOR"/>
    <property type="match status" value="1"/>
</dbReference>
<evidence type="ECO:0000256" key="1">
    <source>
        <dbReference type="ARBA" id="ARBA00000085"/>
    </source>
</evidence>
<dbReference type="GO" id="GO:0016036">
    <property type="term" value="P:cellular response to phosphate starvation"/>
    <property type="evidence" value="ECO:0007669"/>
    <property type="project" value="TreeGrafter"/>
</dbReference>
<keyword evidence="7" id="KW-0902">Two-component regulatory system</keyword>
<dbReference type="InterPro" id="IPR035965">
    <property type="entry name" value="PAS-like_dom_sf"/>
</dbReference>
<reference evidence="12 13" key="1">
    <citation type="submission" date="2019-07" db="EMBL/GenBank/DDBJ databases">
        <title>Draft genome sequences of 15 bacterial species constituting the stable defined intestinal microbiota of the GM15 gnotobiotic mouse model.</title>
        <authorList>
            <person name="Elie C."/>
            <person name="Mathieu A."/>
            <person name="Saliou A."/>
            <person name="Darnaud M."/>
            <person name="Leulier F."/>
            <person name="Tamellini A."/>
        </authorList>
    </citation>
    <scope>NUCLEOTIDE SEQUENCE [LARGE SCALE GENOMIC DNA]</scope>
    <source>
        <strain evidence="13">ASF 502</strain>
    </source>
</reference>
<evidence type="ECO:0000259" key="10">
    <source>
        <dbReference type="PROSITE" id="PS50109"/>
    </source>
</evidence>
<evidence type="ECO:0000256" key="8">
    <source>
        <dbReference type="ARBA" id="ARBA00023136"/>
    </source>
</evidence>
<dbReference type="CDD" id="cd00082">
    <property type="entry name" value="HisKA"/>
    <property type="match status" value="1"/>
</dbReference>
<dbReference type="EMBL" id="VIRB01000048">
    <property type="protein sequence ID" value="NDO68592.1"/>
    <property type="molecule type" value="Genomic_DNA"/>
</dbReference>
<evidence type="ECO:0000256" key="3">
    <source>
        <dbReference type="ARBA" id="ARBA00012438"/>
    </source>
</evidence>
<dbReference type="GO" id="GO:0000155">
    <property type="term" value="F:phosphorelay sensor kinase activity"/>
    <property type="evidence" value="ECO:0007669"/>
    <property type="project" value="InterPro"/>
</dbReference>
<feature type="transmembrane region" description="Helical" evidence="9">
    <location>
        <begin position="142"/>
        <end position="169"/>
    </location>
</feature>
<evidence type="ECO:0000256" key="5">
    <source>
        <dbReference type="ARBA" id="ARBA00022679"/>
    </source>
</evidence>
<evidence type="ECO:0000256" key="6">
    <source>
        <dbReference type="ARBA" id="ARBA00022777"/>
    </source>
</evidence>
<comment type="subcellular location">
    <subcellularLocation>
        <location evidence="2">Membrane</location>
    </subcellularLocation>
</comment>
<evidence type="ECO:0000256" key="7">
    <source>
        <dbReference type="ARBA" id="ARBA00023012"/>
    </source>
</evidence>
<evidence type="ECO:0000259" key="11">
    <source>
        <dbReference type="PROSITE" id="PS50112"/>
    </source>
</evidence>
<dbReference type="OrthoDB" id="9813151at2"/>
<dbReference type="Pfam" id="PF00512">
    <property type="entry name" value="HisKA"/>
    <property type="match status" value="1"/>
</dbReference>
<dbReference type="SMART" id="SM00387">
    <property type="entry name" value="HATPase_c"/>
    <property type="match status" value="1"/>
</dbReference>
<keyword evidence="6 12" id="KW-0418">Kinase</keyword>
<accession>A0A9X5C9G7</accession>
<dbReference type="FunFam" id="1.10.287.130:FF:000001">
    <property type="entry name" value="Two-component sensor histidine kinase"/>
    <property type="match status" value="1"/>
</dbReference>
<evidence type="ECO:0000256" key="9">
    <source>
        <dbReference type="SAM" id="Phobius"/>
    </source>
</evidence>
<dbReference type="Gene3D" id="3.30.450.20">
    <property type="entry name" value="PAS domain"/>
    <property type="match status" value="1"/>
</dbReference>
<dbReference type="InterPro" id="IPR036097">
    <property type="entry name" value="HisK_dim/P_sf"/>
</dbReference>
<dbReference type="Proteomes" id="UP000474104">
    <property type="component" value="Unassembled WGS sequence"/>
</dbReference>
<dbReference type="SUPFAM" id="SSF55785">
    <property type="entry name" value="PYP-like sensor domain (PAS domain)"/>
    <property type="match status" value="1"/>
</dbReference>
<comment type="catalytic activity">
    <reaction evidence="1">
        <text>ATP + protein L-histidine = ADP + protein N-phospho-L-histidine.</text>
        <dbReference type="EC" id="2.7.13.3"/>
    </reaction>
</comment>
<dbReference type="RefSeq" id="WP_004071616.1">
    <property type="nucleotide sequence ID" value="NZ_VIRB01000048.1"/>
</dbReference>
<dbReference type="CDD" id="cd00130">
    <property type="entry name" value="PAS"/>
    <property type="match status" value="1"/>
</dbReference>
<dbReference type="InterPro" id="IPR000014">
    <property type="entry name" value="PAS"/>
</dbReference>
<keyword evidence="5" id="KW-0808">Transferase</keyword>
<dbReference type="GO" id="GO:0005886">
    <property type="term" value="C:plasma membrane"/>
    <property type="evidence" value="ECO:0007669"/>
    <property type="project" value="TreeGrafter"/>
</dbReference>
<dbReference type="InterPro" id="IPR036890">
    <property type="entry name" value="HATPase_C_sf"/>
</dbReference>
<keyword evidence="9" id="KW-0812">Transmembrane</keyword>
<dbReference type="AlphaFoldDB" id="A0A9X5C9G7"/>
<dbReference type="InterPro" id="IPR005467">
    <property type="entry name" value="His_kinase_dom"/>
</dbReference>
<evidence type="ECO:0000256" key="4">
    <source>
        <dbReference type="ARBA" id="ARBA00022553"/>
    </source>
</evidence>
<dbReference type="PANTHER" id="PTHR45453">
    <property type="entry name" value="PHOSPHATE REGULON SENSOR PROTEIN PHOR"/>
    <property type="match status" value="1"/>
</dbReference>
<keyword evidence="8 9" id="KW-0472">Membrane</keyword>
<dbReference type="Gene3D" id="3.30.565.10">
    <property type="entry name" value="Histidine kinase-like ATPase, C-terminal domain"/>
    <property type="match status" value="1"/>
</dbReference>
<dbReference type="PRINTS" id="PR00344">
    <property type="entry name" value="BCTRLSENSOR"/>
</dbReference>
<dbReference type="EC" id="2.7.13.3" evidence="3"/>
<gene>
    <name evidence="12" type="ORF">FMM80_07805</name>
</gene>
<proteinExistence type="predicted"/>
<dbReference type="PROSITE" id="PS50112">
    <property type="entry name" value="PAS"/>
    <property type="match status" value="1"/>
</dbReference>